<dbReference type="AlphaFoldDB" id="K2G0Q6"/>
<organism evidence="1">
    <name type="scientific">uncultured bacterium</name>
    <name type="common">gcode 4</name>
    <dbReference type="NCBI Taxonomy" id="1234023"/>
    <lineage>
        <taxon>Bacteria</taxon>
        <taxon>environmental samples</taxon>
    </lineage>
</organism>
<dbReference type="InterPro" id="IPR003607">
    <property type="entry name" value="HD/PDEase_dom"/>
</dbReference>
<comment type="caution">
    <text evidence="1">The sequence shown here is derived from an EMBL/GenBank/DDBJ whole genome shotgun (WGS) entry which is preliminary data.</text>
</comment>
<accession>K2G0Q6</accession>
<dbReference type="SUPFAM" id="SSF109604">
    <property type="entry name" value="HD-domain/PDEase-like"/>
    <property type="match status" value="1"/>
</dbReference>
<name>K2G0Q6_9BACT</name>
<dbReference type="Gene3D" id="1.10.3210.10">
    <property type="entry name" value="Hypothetical protein af1432"/>
    <property type="match status" value="1"/>
</dbReference>
<protein>
    <submittedName>
        <fullName evidence="1">Metal dependent phosphohydrolase</fullName>
    </submittedName>
</protein>
<dbReference type="GO" id="GO:0016787">
    <property type="term" value="F:hydrolase activity"/>
    <property type="evidence" value="ECO:0007669"/>
    <property type="project" value="UniProtKB-KW"/>
</dbReference>
<dbReference type="CDD" id="cd00077">
    <property type="entry name" value="HDc"/>
    <property type="match status" value="1"/>
</dbReference>
<sequence>MLSISYSSSEIMNEQKTINNALRYVLDMLEKVNHYPYHNINHTLDVYSRSEYLCDKEFVYLEEKTDVLIAALFHDTWFTVRYWNNEIIWAEIARKYLEGINWKEERIKRIERIIMATVVFSETPNKLEQIIQDADMDNLWRKDCIIKTMNLKKELKLINKMDIPTKEWLISAYSLFRKHRFKTYTAMAERNKTKKDNMKKMEERIELLSGIDME</sequence>
<reference evidence="1" key="1">
    <citation type="journal article" date="2012" name="Science">
        <title>Fermentation, hydrogen, and sulfur metabolism in multiple uncultivated bacterial phyla.</title>
        <authorList>
            <person name="Wrighton K.C."/>
            <person name="Thomas B.C."/>
            <person name="Sharon I."/>
            <person name="Miller C.S."/>
            <person name="Castelle C.J."/>
            <person name="VerBerkmoes N.C."/>
            <person name="Wilkins M.J."/>
            <person name="Hettich R.L."/>
            <person name="Lipton M.S."/>
            <person name="Williams K.H."/>
            <person name="Long P.E."/>
            <person name="Banfield J.F."/>
        </authorList>
    </citation>
    <scope>NUCLEOTIDE SEQUENCE [LARGE SCALE GENOMIC DNA]</scope>
</reference>
<proteinExistence type="predicted"/>
<dbReference type="EMBL" id="AMFJ01000280">
    <property type="protein sequence ID" value="EKE28833.1"/>
    <property type="molecule type" value="Genomic_DNA"/>
</dbReference>
<keyword evidence="1" id="KW-0378">Hydrolase</keyword>
<evidence type="ECO:0000313" key="1">
    <source>
        <dbReference type="EMBL" id="EKE28833.1"/>
    </source>
</evidence>
<gene>
    <name evidence="1" type="ORF">ACD_3C00006G0015</name>
</gene>